<reference evidence="4 5" key="1">
    <citation type="journal article" date="2018" name="New Phytol.">
        <title>Phylogenomics of Endogonaceae and evolution of mycorrhizas within Mucoromycota.</title>
        <authorList>
            <person name="Chang Y."/>
            <person name="Desiro A."/>
            <person name="Na H."/>
            <person name="Sandor L."/>
            <person name="Lipzen A."/>
            <person name="Clum A."/>
            <person name="Barry K."/>
            <person name="Grigoriev I.V."/>
            <person name="Martin F.M."/>
            <person name="Stajich J.E."/>
            <person name="Smith M.E."/>
            <person name="Bonito G."/>
            <person name="Spatafora J.W."/>
        </authorList>
    </citation>
    <scope>NUCLEOTIDE SEQUENCE [LARGE SCALE GENOMIC DNA]</scope>
    <source>
        <strain evidence="4 5">GMNB39</strain>
    </source>
</reference>
<name>A0A433DK84_9FUNG</name>
<sequence length="477" mass="51540">METGTYYHTYRYGPSAPSTSDPYAPYPFHEGRSLPGAPLPQLHHHTQPPPPQQQQQQLPPFGSAPQSSHFAHSPHGFYPPHEQAHYDHHQQRSSANSIPPLLPPLVTHSSAFSTPASNASHSQGPAPYALSASSSHLYARQEPSAPLAIPRPQYLGKPAHQPAPSSPDPPTLYGASFSNVYTPPSSSYTPSSPALNYHFSNTPPTADYPTAAAQPFYSLPTHHQPISEESAAASLALLSNPDNSRRDSLPIAALDAMSLNTPHPDHASALRRDHLEKPTFRRASIAISPSSAFQAAASSPIPIKGRHPTAAVAPSSVSPSSSPSGRPRRHSEHHRRSRIASFSESPKASLLAREHAHHHHHHHHHGHHQTSTSPPPSSSSSLRVVDRDQQFRCDDCGKAYKHPNCLAKHRWEHSPMWGMASKFLLSKHQQVQLMEAAAILVGMDRAAREGEGVGRLDETMSMGVGVGVATTVTNGAA</sequence>
<feature type="compositionally biased region" description="Low complexity" evidence="2">
    <location>
        <begin position="314"/>
        <end position="325"/>
    </location>
</feature>
<dbReference type="Proteomes" id="UP000268093">
    <property type="component" value="Unassembled WGS sequence"/>
</dbReference>
<feature type="compositionally biased region" description="Basic residues" evidence="2">
    <location>
        <begin position="326"/>
        <end position="338"/>
    </location>
</feature>
<dbReference type="InterPro" id="IPR013087">
    <property type="entry name" value="Znf_C2H2_type"/>
</dbReference>
<dbReference type="GO" id="GO:0008270">
    <property type="term" value="F:zinc ion binding"/>
    <property type="evidence" value="ECO:0007669"/>
    <property type="project" value="UniProtKB-KW"/>
</dbReference>
<evidence type="ECO:0000313" key="4">
    <source>
        <dbReference type="EMBL" id="RUP51314.1"/>
    </source>
</evidence>
<protein>
    <recommendedName>
        <fullName evidence="3">C2H2-type domain-containing protein</fullName>
    </recommendedName>
</protein>
<feature type="region of interest" description="Disordered" evidence="2">
    <location>
        <begin position="301"/>
        <end position="383"/>
    </location>
</feature>
<comment type="caution">
    <text evidence="4">The sequence shown here is derived from an EMBL/GenBank/DDBJ whole genome shotgun (WGS) entry which is preliminary data.</text>
</comment>
<feature type="compositionally biased region" description="Low complexity" evidence="2">
    <location>
        <begin position="125"/>
        <end position="138"/>
    </location>
</feature>
<feature type="domain" description="C2H2-type" evidence="3">
    <location>
        <begin position="391"/>
        <end position="414"/>
    </location>
</feature>
<proteinExistence type="predicted"/>
<feature type="compositionally biased region" description="Basic residues" evidence="2">
    <location>
        <begin position="355"/>
        <end position="368"/>
    </location>
</feature>
<keyword evidence="1" id="KW-0862">Zinc</keyword>
<dbReference type="OrthoDB" id="2152896at2759"/>
<organism evidence="4 5">
    <name type="scientific">Jimgerdemannia flammicorona</name>
    <dbReference type="NCBI Taxonomy" id="994334"/>
    <lineage>
        <taxon>Eukaryota</taxon>
        <taxon>Fungi</taxon>
        <taxon>Fungi incertae sedis</taxon>
        <taxon>Mucoromycota</taxon>
        <taxon>Mucoromycotina</taxon>
        <taxon>Endogonomycetes</taxon>
        <taxon>Endogonales</taxon>
        <taxon>Endogonaceae</taxon>
        <taxon>Jimgerdemannia</taxon>
    </lineage>
</organism>
<feature type="region of interest" description="Disordered" evidence="2">
    <location>
        <begin position="1"/>
        <end position="177"/>
    </location>
</feature>
<dbReference type="AlphaFoldDB" id="A0A433DK84"/>
<evidence type="ECO:0000313" key="5">
    <source>
        <dbReference type="Proteomes" id="UP000268093"/>
    </source>
</evidence>
<gene>
    <name evidence="4" type="ORF">BC936DRAFT_148803</name>
</gene>
<dbReference type="PROSITE" id="PS50157">
    <property type="entry name" value="ZINC_FINGER_C2H2_2"/>
    <property type="match status" value="1"/>
</dbReference>
<dbReference type="PROSITE" id="PS00028">
    <property type="entry name" value="ZINC_FINGER_C2H2_1"/>
    <property type="match status" value="1"/>
</dbReference>
<accession>A0A433DK84</accession>
<keyword evidence="5" id="KW-1185">Reference proteome</keyword>
<dbReference type="EMBL" id="RBNI01000804">
    <property type="protein sequence ID" value="RUP51314.1"/>
    <property type="molecule type" value="Genomic_DNA"/>
</dbReference>
<evidence type="ECO:0000256" key="1">
    <source>
        <dbReference type="PROSITE-ProRule" id="PRU00042"/>
    </source>
</evidence>
<evidence type="ECO:0000259" key="3">
    <source>
        <dbReference type="PROSITE" id="PS50157"/>
    </source>
</evidence>
<feature type="compositionally biased region" description="Polar residues" evidence="2">
    <location>
        <begin position="107"/>
        <end position="123"/>
    </location>
</feature>
<keyword evidence="1" id="KW-0479">Metal-binding</keyword>
<keyword evidence="1" id="KW-0863">Zinc-finger</keyword>
<evidence type="ECO:0000256" key="2">
    <source>
        <dbReference type="SAM" id="MobiDB-lite"/>
    </source>
</evidence>